<evidence type="ECO:0000313" key="2">
    <source>
        <dbReference type="EMBL" id="EHK45974.1"/>
    </source>
</evidence>
<evidence type="ECO:0000256" key="1">
    <source>
        <dbReference type="SAM" id="SignalP"/>
    </source>
</evidence>
<dbReference type="OrthoDB" id="4897452at2759"/>
<dbReference type="Proteomes" id="UP000005426">
    <property type="component" value="Unassembled WGS sequence"/>
</dbReference>
<dbReference type="eggNOG" id="ENOG502S47S">
    <property type="taxonomic scope" value="Eukaryota"/>
</dbReference>
<proteinExistence type="predicted"/>
<reference evidence="2 3" key="1">
    <citation type="journal article" date="2011" name="Genome Biol.">
        <title>Comparative genome sequence analysis underscores mycoparasitism as the ancestral life style of Trichoderma.</title>
        <authorList>
            <person name="Kubicek C.P."/>
            <person name="Herrera-Estrella A."/>
            <person name="Seidl-Seiboth V."/>
            <person name="Martinez D.A."/>
            <person name="Druzhinina I.S."/>
            <person name="Thon M."/>
            <person name="Zeilinger S."/>
            <person name="Casas-Flores S."/>
            <person name="Horwitz B.A."/>
            <person name="Mukherjee P.K."/>
            <person name="Mukherjee M."/>
            <person name="Kredics L."/>
            <person name="Alcaraz L.D."/>
            <person name="Aerts A."/>
            <person name="Antal Z."/>
            <person name="Atanasova L."/>
            <person name="Cervantes-Badillo M.G."/>
            <person name="Challacombe J."/>
            <person name="Chertkov O."/>
            <person name="McCluskey K."/>
            <person name="Coulpier F."/>
            <person name="Deshpande N."/>
            <person name="von Doehren H."/>
            <person name="Ebbole D.J."/>
            <person name="Esquivel-Naranjo E.U."/>
            <person name="Fekete E."/>
            <person name="Flipphi M."/>
            <person name="Glaser F."/>
            <person name="Gomez-Rodriguez E.Y."/>
            <person name="Gruber S."/>
            <person name="Han C."/>
            <person name="Henrissat B."/>
            <person name="Hermosa R."/>
            <person name="Hernandez-Onate M."/>
            <person name="Karaffa L."/>
            <person name="Kosti I."/>
            <person name="Le Crom S."/>
            <person name="Lindquist E."/>
            <person name="Lucas S."/>
            <person name="Luebeck M."/>
            <person name="Luebeck P.S."/>
            <person name="Margeot A."/>
            <person name="Metz B."/>
            <person name="Misra M."/>
            <person name="Nevalainen H."/>
            <person name="Omann M."/>
            <person name="Packer N."/>
            <person name="Perrone G."/>
            <person name="Uresti-Rivera E.E."/>
            <person name="Salamov A."/>
            <person name="Schmoll M."/>
            <person name="Seiboth B."/>
            <person name="Shapiro H."/>
            <person name="Sukno S."/>
            <person name="Tamayo-Ramos J.A."/>
            <person name="Tisch D."/>
            <person name="Wiest A."/>
            <person name="Wilkinson H.H."/>
            <person name="Zhang M."/>
            <person name="Coutinho P.M."/>
            <person name="Kenerley C.M."/>
            <person name="Monte E."/>
            <person name="Baker S.E."/>
            <person name="Grigoriev I.V."/>
        </authorList>
    </citation>
    <scope>NUCLEOTIDE SEQUENCE [LARGE SCALE GENOMIC DNA]</scope>
    <source>
        <strain evidence="3">ATCC 20476 / IMI 206040</strain>
    </source>
</reference>
<name>G9NTD1_HYPAI</name>
<feature type="chain" id="PRO_5003524828" description="IDI-2" evidence="1">
    <location>
        <begin position="24"/>
        <end position="141"/>
    </location>
</feature>
<feature type="signal peptide" evidence="1">
    <location>
        <begin position="1"/>
        <end position="23"/>
    </location>
</feature>
<dbReference type="OMA" id="CYYGAPY"/>
<organism evidence="2 3">
    <name type="scientific">Hypocrea atroviridis (strain ATCC 20476 / IMI 206040)</name>
    <name type="common">Trichoderma atroviride</name>
    <dbReference type="NCBI Taxonomy" id="452589"/>
    <lineage>
        <taxon>Eukaryota</taxon>
        <taxon>Fungi</taxon>
        <taxon>Dikarya</taxon>
        <taxon>Ascomycota</taxon>
        <taxon>Pezizomycotina</taxon>
        <taxon>Sordariomycetes</taxon>
        <taxon>Hypocreomycetidae</taxon>
        <taxon>Hypocreales</taxon>
        <taxon>Hypocreaceae</taxon>
        <taxon>Trichoderma</taxon>
    </lineage>
</organism>
<gene>
    <name evidence="2" type="ORF">TRIATDRAFT_219909</name>
</gene>
<protein>
    <recommendedName>
        <fullName evidence="4">IDI-2</fullName>
    </recommendedName>
</protein>
<keyword evidence="1" id="KW-0732">Signal</keyword>
<evidence type="ECO:0008006" key="4">
    <source>
        <dbReference type="Google" id="ProtNLM"/>
    </source>
</evidence>
<dbReference type="HOGENOM" id="CLU_113390_0_0_1"/>
<dbReference type="EMBL" id="ABDG02000023">
    <property type="protein sequence ID" value="EHK45974.1"/>
    <property type="molecule type" value="Genomic_DNA"/>
</dbReference>
<accession>G9NTD1</accession>
<dbReference type="AlphaFoldDB" id="G9NTD1"/>
<evidence type="ECO:0000313" key="3">
    <source>
        <dbReference type="Proteomes" id="UP000005426"/>
    </source>
</evidence>
<sequence length="141" mass="15363">MKVAIYLSIVVAASAAVQRLSRATNEISVESICGELGVMRFNANELPDHVSPNDVRMCAKHPSGRNRTLDLSEGACYFKAPYGCSRGWCWKACDEGGKWCWTAAESGYGPWRKCASYADCGTHDDTFGCGRWCGKQCGCSC</sequence>
<keyword evidence="3" id="KW-1185">Reference proteome</keyword>
<comment type="caution">
    <text evidence="2">The sequence shown here is derived from an EMBL/GenBank/DDBJ whole genome shotgun (WGS) entry which is preliminary data.</text>
</comment>